<feature type="region of interest" description="Disordered" evidence="1">
    <location>
        <begin position="43"/>
        <end position="62"/>
    </location>
</feature>
<dbReference type="Proteomes" id="UP000181790">
    <property type="component" value="Unassembled WGS sequence"/>
</dbReference>
<sequence length="146" mass="15697">MAGQVPYILAGLRAGMESMPAFLGINGTTIREHPPEAMQGVGHLENSPLNPNIPKRTEGERGQQNNRWFCRILVFGAIVVAGLAIQKCRQPRDSTNGVYTDTTSRAEPAAVDDTSTASKRRVEQTNGQVYDSTGSGPPGTRDSSNQ</sequence>
<dbReference type="OrthoDB" id="9782229at2"/>
<gene>
    <name evidence="2" type="ORF">BLX24_16625</name>
</gene>
<evidence type="ECO:0000256" key="1">
    <source>
        <dbReference type="SAM" id="MobiDB-lite"/>
    </source>
</evidence>
<reference evidence="2 3" key="1">
    <citation type="submission" date="2016-10" db="EMBL/GenBank/DDBJ databases">
        <title>Arsenicibacter rosenii gen. nov., sp. nov., an efficient arsenic-methylating bacterium isolated from an arsenic-contaminated paddy soil.</title>
        <authorList>
            <person name="Huang K."/>
        </authorList>
    </citation>
    <scope>NUCLEOTIDE SEQUENCE [LARGE SCALE GENOMIC DNA]</scope>
    <source>
        <strain evidence="2 3">SM-1</strain>
    </source>
</reference>
<comment type="caution">
    <text evidence="2">The sequence shown here is derived from an EMBL/GenBank/DDBJ whole genome shotgun (WGS) entry which is preliminary data.</text>
</comment>
<proteinExistence type="predicted"/>
<feature type="compositionally biased region" description="Polar residues" evidence="1">
    <location>
        <begin position="124"/>
        <end position="146"/>
    </location>
</feature>
<organism evidence="2 3">
    <name type="scientific">Arsenicibacter rosenii</name>
    <dbReference type="NCBI Taxonomy" id="1750698"/>
    <lineage>
        <taxon>Bacteria</taxon>
        <taxon>Pseudomonadati</taxon>
        <taxon>Bacteroidota</taxon>
        <taxon>Cytophagia</taxon>
        <taxon>Cytophagales</taxon>
        <taxon>Spirosomataceae</taxon>
        <taxon>Arsenicibacter</taxon>
    </lineage>
</organism>
<evidence type="ECO:0000313" key="2">
    <source>
        <dbReference type="EMBL" id="OIN58142.1"/>
    </source>
</evidence>
<dbReference type="AlphaFoldDB" id="A0A1S2VHD1"/>
<dbReference type="EMBL" id="MORL01000008">
    <property type="protein sequence ID" value="OIN58142.1"/>
    <property type="molecule type" value="Genomic_DNA"/>
</dbReference>
<accession>A0A1S2VHD1</accession>
<name>A0A1S2VHD1_9BACT</name>
<feature type="compositionally biased region" description="Polar residues" evidence="1">
    <location>
        <begin position="93"/>
        <end position="105"/>
    </location>
</feature>
<evidence type="ECO:0000313" key="3">
    <source>
        <dbReference type="Proteomes" id="UP000181790"/>
    </source>
</evidence>
<feature type="region of interest" description="Disordered" evidence="1">
    <location>
        <begin position="90"/>
        <end position="146"/>
    </location>
</feature>
<protein>
    <submittedName>
        <fullName evidence="2">Uncharacterized protein</fullName>
    </submittedName>
</protein>
<dbReference type="RefSeq" id="WP_071504292.1">
    <property type="nucleotide sequence ID" value="NZ_MORL01000008.1"/>
</dbReference>
<keyword evidence="3" id="KW-1185">Reference proteome</keyword>